<feature type="region of interest" description="Disordered" evidence="5">
    <location>
        <begin position="430"/>
        <end position="450"/>
    </location>
</feature>
<keyword evidence="6" id="KW-1133">Transmembrane helix</keyword>
<name>A0A7W9CBL2_9MICO</name>
<dbReference type="AlphaFoldDB" id="A0A7W9CBL2"/>
<dbReference type="Pfam" id="PF00746">
    <property type="entry name" value="Gram_pos_anchor"/>
    <property type="match status" value="1"/>
</dbReference>
<feature type="region of interest" description="Disordered" evidence="5">
    <location>
        <begin position="883"/>
        <end position="906"/>
    </location>
</feature>
<evidence type="ECO:0000313" key="9">
    <source>
        <dbReference type="EMBL" id="MBB5742597.1"/>
    </source>
</evidence>
<evidence type="ECO:0000256" key="3">
    <source>
        <dbReference type="ARBA" id="ARBA00022729"/>
    </source>
</evidence>
<dbReference type="InterPro" id="IPR013783">
    <property type="entry name" value="Ig-like_fold"/>
</dbReference>
<protein>
    <recommendedName>
        <fullName evidence="11">Ig-like domain-containing protein</fullName>
    </recommendedName>
</protein>
<organism evidence="9 10">
    <name type="scientific">Microbacterium ginsengiterrae</name>
    <dbReference type="NCBI Taxonomy" id="546115"/>
    <lineage>
        <taxon>Bacteria</taxon>
        <taxon>Bacillati</taxon>
        <taxon>Actinomycetota</taxon>
        <taxon>Actinomycetes</taxon>
        <taxon>Micrococcales</taxon>
        <taxon>Microbacteriaceae</taxon>
        <taxon>Microbacterium</taxon>
    </lineage>
</organism>
<evidence type="ECO:0000256" key="1">
    <source>
        <dbReference type="ARBA" id="ARBA00022512"/>
    </source>
</evidence>
<evidence type="ECO:0000256" key="6">
    <source>
        <dbReference type="SAM" id="Phobius"/>
    </source>
</evidence>
<feature type="compositionally biased region" description="Gly residues" evidence="5">
    <location>
        <begin position="266"/>
        <end position="294"/>
    </location>
</feature>
<dbReference type="Pfam" id="PF16640">
    <property type="entry name" value="Big_3_5"/>
    <property type="match status" value="1"/>
</dbReference>
<evidence type="ECO:0000259" key="8">
    <source>
        <dbReference type="Pfam" id="PF16640"/>
    </source>
</evidence>
<gene>
    <name evidence="9" type="ORF">HD600_001094</name>
</gene>
<dbReference type="GO" id="GO:0005975">
    <property type="term" value="P:carbohydrate metabolic process"/>
    <property type="evidence" value="ECO:0007669"/>
    <property type="project" value="UniProtKB-ARBA"/>
</dbReference>
<evidence type="ECO:0000256" key="2">
    <source>
        <dbReference type="ARBA" id="ARBA00022525"/>
    </source>
</evidence>
<sequence length="942" mass="93248">MIQVYRPRVPHLRRDAPASTVVSRPRRHIALLTVAAIALSGVGVGVASPAHAAPTPQQVFDFTSPSGTDWVVPAGVTEVVVGLRGGTGGAGDRVNGGRGADFGVTIPVATGDRLTVYAGQRGRGKGDERMGGAGFISGGNGGKGSLLGANGGGGGGASAVKLNGELIAVAAGGGGGGGYTGKPNVSLSLWDLTAVIAAMGGYKGHSDGSATIGFVPGGKGGDNAGSSFDGKTITTYAPTAGAGKTPGGMGKNGVDDSSFPRYKKSGAGGGTASTSTSGGGGGGGGGGWPASGTGGGGGRKFLGYSAGSGGGTGVSWVTDAVPGVHIDTEARRPEDMHDYFGPLAEVGTVRIMIPMQSTTTLSAPADVAAGEQIALRVRAADTRTPNTPLDGWVNLYQGTTRVAYASISGDHTFTVAGLAAGTYEFRAEFSPTTSQRDYRSSSTNSTGSTTVTVVEAASPQPRPDDVATQTQLTVLTTPATFGELLIVGASIALDGPVNLSGQLVDFEVDGSNVGSSVLLYSGNGRFSTLFPVSVAPGAGDHEVVARFAGLPDGDPATPDALPSVSDPVQFTVAQATTTTTITAAASTVRAFEPIDVEAAVTSPAVGLNGDVVLLADGSPLTYASLDSGGTVLFDDVVMPWGTEQLAVAFLGDVNGDFAMSTSGDHSISVTAVETATALSLSSSGIRADETVTLSATVTATQLGVTADPRGAVEFLLDGDVVHTAPAGMDIDPEADDGEARFEIEADSLQIGTHIVTARFVPAPGFAESASDPAELEVAGIATVLTPSAGAVSGTPATPASVELTAAVAAEPTRRSGPAGPVDGHVVAFSGTDPIEDPAVLVDGTGTMTFGSLPVGVHEVTLRFVPEAATMLESETTVMVTVAAEPPAGGGDDEPAAGADGAGELPSTGGDSTAALLLALSLMVGAGAMLGLARMRRAAAGRA</sequence>
<proteinExistence type="predicted"/>
<keyword evidence="1" id="KW-0134">Cell wall</keyword>
<comment type="caution">
    <text evidence="9">The sequence shown here is derived from an EMBL/GenBank/DDBJ whole genome shotgun (WGS) entry which is preliminary data.</text>
</comment>
<feature type="domain" description="Bacterial Ig-like" evidence="8">
    <location>
        <begin position="680"/>
        <end position="777"/>
    </location>
</feature>
<keyword evidence="4" id="KW-0572">Peptidoglycan-anchor</keyword>
<keyword evidence="2" id="KW-0964">Secreted</keyword>
<evidence type="ECO:0000256" key="5">
    <source>
        <dbReference type="SAM" id="MobiDB-lite"/>
    </source>
</evidence>
<keyword evidence="3" id="KW-0732">Signal</keyword>
<dbReference type="InterPro" id="IPR032109">
    <property type="entry name" value="Big_3_5"/>
</dbReference>
<feature type="region of interest" description="Disordered" evidence="5">
    <location>
        <begin position="239"/>
        <end position="294"/>
    </location>
</feature>
<dbReference type="Gene3D" id="2.60.40.10">
    <property type="entry name" value="Immunoglobulins"/>
    <property type="match status" value="1"/>
</dbReference>
<feature type="transmembrane region" description="Helical" evidence="6">
    <location>
        <begin position="913"/>
        <end position="932"/>
    </location>
</feature>
<dbReference type="RefSeq" id="WP_184282132.1">
    <property type="nucleotide sequence ID" value="NZ_BAAAPG010000001.1"/>
</dbReference>
<dbReference type="EMBL" id="JACHMU010000001">
    <property type="protein sequence ID" value="MBB5742597.1"/>
    <property type="molecule type" value="Genomic_DNA"/>
</dbReference>
<accession>A0A7W9CBL2</accession>
<evidence type="ECO:0000256" key="4">
    <source>
        <dbReference type="ARBA" id="ARBA00023088"/>
    </source>
</evidence>
<evidence type="ECO:0000313" key="10">
    <source>
        <dbReference type="Proteomes" id="UP000517712"/>
    </source>
</evidence>
<dbReference type="InterPro" id="IPR019931">
    <property type="entry name" value="LPXTG_anchor"/>
</dbReference>
<reference evidence="9 10" key="1">
    <citation type="submission" date="2020-08" db="EMBL/GenBank/DDBJ databases">
        <title>Sequencing the genomes of 1000 actinobacteria strains.</title>
        <authorList>
            <person name="Klenk H.-P."/>
        </authorList>
    </citation>
    <scope>NUCLEOTIDE SEQUENCE [LARGE SCALE GENOMIC DNA]</scope>
    <source>
        <strain evidence="9 10">DSM 24823</strain>
    </source>
</reference>
<keyword evidence="6" id="KW-0472">Membrane</keyword>
<evidence type="ECO:0008006" key="11">
    <source>
        <dbReference type="Google" id="ProtNLM"/>
    </source>
</evidence>
<keyword evidence="10" id="KW-1185">Reference proteome</keyword>
<dbReference type="Proteomes" id="UP000517712">
    <property type="component" value="Unassembled WGS sequence"/>
</dbReference>
<evidence type="ECO:0000259" key="7">
    <source>
        <dbReference type="Pfam" id="PF00746"/>
    </source>
</evidence>
<feature type="domain" description="Gram-positive cocci surface proteins LPxTG" evidence="7">
    <location>
        <begin position="900"/>
        <end position="935"/>
    </location>
</feature>
<feature type="compositionally biased region" description="Low complexity" evidence="5">
    <location>
        <begin position="440"/>
        <end position="450"/>
    </location>
</feature>
<keyword evidence="6" id="KW-0812">Transmembrane</keyword>